<gene>
    <name evidence="1" type="ORF">SLEP1_g17099</name>
</gene>
<dbReference type="Proteomes" id="UP001054252">
    <property type="component" value="Unassembled WGS sequence"/>
</dbReference>
<keyword evidence="2" id="KW-1185">Reference proteome</keyword>
<accession>A0AAV5IWW4</accession>
<protein>
    <submittedName>
        <fullName evidence="1">Uncharacterized protein</fullName>
    </submittedName>
</protein>
<comment type="caution">
    <text evidence="1">The sequence shown here is derived from an EMBL/GenBank/DDBJ whole genome shotgun (WGS) entry which is preliminary data.</text>
</comment>
<evidence type="ECO:0000313" key="1">
    <source>
        <dbReference type="EMBL" id="GKV05050.1"/>
    </source>
</evidence>
<proteinExistence type="predicted"/>
<name>A0AAV5IWW4_9ROSI</name>
<evidence type="ECO:0000313" key="2">
    <source>
        <dbReference type="Proteomes" id="UP001054252"/>
    </source>
</evidence>
<dbReference type="AlphaFoldDB" id="A0AAV5IWW4"/>
<dbReference type="EMBL" id="BPVZ01000022">
    <property type="protein sequence ID" value="GKV05050.1"/>
    <property type="molecule type" value="Genomic_DNA"/>
</dbReference>
<organism evidence="1 2">
    <name type="scientific">Rubroshorea leprosula</name>
    <dbReference type="NCBI Taxonomy" id="152421"/>
    <lineage>
        <taxon>Eukaryota</taxon>
        <taxon>Viridiplantae</taxon>
        <taxon>Streptophyta</taxon>
        <taxon>Embryophyta</taxon>
        <taxon>Tracheophyta</taxon>
        <taxon>Spermatophyta</taxon>
        <taxon>Magnoliopsida</taxon>
        <taxon>eudicotyledons</taxon>
        <taxon>Gunneridae</taxon>
        <taxon>Pentapetalae</taxon>
        <taxon>rosids</taxon>
        <taxon>malvids</taxon>
        <taxon>Malvales</taxon>
        <taxon>Dipterocarpaceae</taxon>
        <taxon>Rubroshorea</taxon>
    </lineage>
</organism>
<sequence length="59" mass="6810">MIKIVPSPLTFQADYAKLKLEIQWESMDFLGIMDGIGSCTKFLRIVEGMQVHRVWFAGY</sequence>
<reference evidence="1 2" key="1">
    <citation type="journal article" date="2021" name="Commun. Biol.">
        <title>The genome of Shorea leprosula (Dipterocarpaceae) highlights the ecological relevance of drought in aseasonal tropical rainforests.</title>
        <authorList>
            <person name="Ng K.K.S."/>
            <person name="Kobayashi M.J."/>
            <person name="Fawcett J.A."/>
            <person name="Hatakeyama M."/>
            <person name="Paape T."/>
            <person name="Ng C.H."/>
            <person name="Ang C.C."/>
            <person name="Tnah L.H."/>
            <person name="Lee C.T."/>
            <person name="Nishiyama T."/>
            <person name="Sese J."/>
            <person name="O'Brien M.J."/>
            <person name="Copetti D."/>
            <person name="Mohd Noor M.I."/>
            <person name="Ong R.C."/>
            <person name="Putra M."/>
            <person name="Sireger I.Z."/>
            <person name="Indrioko S."/>
            <person name="Kosugi Y."/>
            <person name="Izuno A."/>
            <person name="Isagi Y."/>
            <person name="Lee S.L."/>
            <person name="Shimizu K.K."/>
        </authorList>
    </citation>
    <scope>NUCLEOTIDE SEQUENCE [LARGE SCALE GENOMIC DNA]</scope>
    <source>
        <strain evidence="1">214</strain>
    </source>
</reference>